<geneLocation type="mitochondrion" evidence="17"/>
<dbReference type="InterPro" id="IPR023616">
    <property type="entry name" value="Cyt_c_oxase-like_su1_dom"/>
</dbReference>
<organism evidence="17">
    <name type="scientific">Steinernema litorale</name>
    <dbReference type="NCBI Taxonomy" id="361181"/>
    <lineage>
        <taxon>Eukaryota</taxon>
        <taxon>Metazoa</taxon>
        <taxon>Ecdysozoa</taxon>
        <taxon>Nematoda</taxon>
        <taxon>Chromadorea</taxon>
        <taxon>Rhabditida</taxon>
        <taxon>Tylenchina</taxon>
        <taxon>Panagrolaimomorpha</taxon>
        <taxon>Strongyloidoidea</taxon>
        <taxon>Steinernematidae</taxon>
        <taxon>Steinernema</taxon>
    </lineage>
</organism>
<evidence type="ECO:0000256" key="2">
    <source>
        <dbReference type="ARBA" id="ARBA00004141"/>
    </source>
</evidence>
<keyword evidence="7 14" id="KW-0812">Transmembrane</keyword>
<evidence type="ECO:0000256" key="4">
    <source>
        <dbReference type="ARBA" id="ARBA00009578"/>
    </source>
</evidence>
<protein>
    <recommendedName>
        <fullName evidence="5 14">Cytochrome c oxidase subunit 1</fullName>
        <ecNumber evidence="14">7.1.1.9</ecNumber>
    </recommendedName>
</protein>
<feature type="transmembrane region" description="Helical" evidence="15">
    <location>
        <begin position="70"/>
        <end position="96"/>
    </location>
</feature>
<feature type="transmembrane region" description="Helical" evidence="15">
    <location>
        <begin position="116"/>
        <end position="142"/>
    </location>
</feature>
<dbReference type="CDD" id="cd01663">
    <property type="entry name" value="Cyt_c_Oxidase_I"/>
    <property type="match status" value="1"/>
</dbReference>
<dbReference type="UniPathway" id="UPA00705"/>
<dbReference type="PANTHER" id="PTHR10422">
    <property type="entry name" value="CYTOCHROME C OXIDASE SUBUNIT 1"/>
    <property type="match status" value="1"/>
</dbReference>
<dbReference type="InterPro" id="IPR000883">
    <property type="entry name" value="Cyt_C_Oxase_1"/>
</dbReference>
<evidence type="ECO:0000256" key="8">
    <source>
        <dbReference type="ARBA" id="ARBA00022842"/>
    </source>
</evidence>
<comment type="similarity">
    <text evidence="4 14">Belongs to the heme-copper respiratory oxidase family.</text>
</comment>
<evidence type="ECO:0000256" key="14">
    <source>
        <dbReference type="RuleBase" id="RU000369"/>
    </source>
</evidence>
<evidence type="ECO:0000256" key="11">
    <source>
        <dbReference type="ARBA" id="ARBA00022989"/>
    </source>
</evidence>
<keyword evidence="8" id="KW-0460">Magnesium</keyword>
<evidence type="ECO:0000256" key="10">
    <source>
        <dbReference type="ARBA" id="ARBA00022982"/>
    </source>
</evidence>
<evidence type="ECO:0000256" key="3">
    <source>
        <dbReference type="ARBA" id="ARBA00004673"/>
    </source>
</evidence>
<dbReference type="GO" id="GO:0015990">
    <property type="term" value="P:electron transport coupled proton transport"/>
    <property type="evidence" value="ECO:0007669"/>
    <property type="project" value="TreeGrafter"/>
</dbReference>
<dbReference type="GO" id="GO:0046872">
    <property type="term" value="F:metal ion binding"/>
    <property type="evidence" value="ECO:0007669"/>
    <property type="project" value="UniProtKB-KW"/>
</dbReference>
<feature type="domain" description="Cytochrome oxidase subunit I profile" evidence="16">
    <location>
        <begin position="19"/>
        <end position="496"/>
    </location>
</feature>
<feature type="transmembrane region" description="Helical" evidence="15">
    <location>
        <begin position="349"/>
        <end position="371"/>
    </location>
</feature>
<dbReference type="EMBL" id="AP017468">
    <property type="protein sequence ID" value="BAV78682.1"/>
    <property type="molecule type" value="Genomic_DNA"/>
</dbReference>
<evidence type="ECO:0000256" key="12">
    <source>
        <dbReference type="ARBA" id="ARBA00023136"/>
    </source>
</evidence>
<dbReference type="GO" id="GO:0020037">
    <property type="term" value="F:heme binding"/>
    <property type="evidence" value="ECO:0007669"/>
    <property type="project" value="InterPro"/>
</dbReference>
<feature type="transmembrane region" description="Helical" evidence="15">
    <location>
        <begin position="279"/>
        <end position="303"/>
    </location>
</feature>
<keyword evidence="6 14" id="KW-0679">Respiratory chain</keyword>
<comment type="pathway">
    <text evidence="3 14">Energy metabolism; oxidative phosphorylation.</text>
</comment>
<feature type="transmembrane region" description="Helical" evidence="15">
    <location>
        <begin position="31"/>
        <end position="50"/>
    </location>
</feature>
<dbReference type="EC" id="7.1.1.9" evidence="14"/>
<comment type="catalytic activity">
    <reaction evidence="13">
        <text>4 Fe(II)-[cytochrome c] + O2 + 8 H(+)(in) = 4 Fe(III)-[cytochrome c] + 2 H2O + 4 H(+)(out)</text>
        <dbReference type="Rhea" id="RHEA:11436"/>
        <dbReference type="Rhea" id="RHEA-COMP:10350"/>
        <dbReference type="Rhea" id="RHEA-COMP:14399"/>
        <dbReference type="ChEBI" id="CHEBI:15377"/>
        <dbReference type="ChEBI" id="CHEBI:15378"/>
        <dbReference type="ChEBI" id="CHEBI:15379"/>
        <dbReference type="ChEBI" id="CHEBI:29033"/>
        <dbReference type="ChEBI" id="CHEBI:29034"/>
        <dbReference type="EC" id="7.1.1.9"/>
    </reaction>
    <physiologicalReaction direction="left-to-right" evidence="13">
        <dbReference type="Rhea" id="RHEA:11437"/>
    </physiologicalReaction>
</comment>
<keyword evidence="14" id="KW-0479">Metal-binding</keyword>
<comment type="function">
    <text evidence="14">Component of the cytochrome c oxidase, the last enzyme in the mitochondrial electron transport chain which drives oxidative phosphorylation. The respiratory chain contains 3 multisubunit complexes succinate dehydrogenase (complex II, CII), ubiquinol-cytochrome c oxidoreductase (cytochrome b-c1 complex, complex III, CIII) and cytochrome c oxidase (complex IV, CIV), that cooperate to transfer electrons derived from NADH and succinate to molecular oxygen, creating an electrochemical gradient over the inner membrane that drives transmembrane transport and the ATP synthase. Cytochrome c oxidase is the component of the respiratory chain that catalyzes the reduction of oxygen to water. Electrons originating from reduced cytochrome c in the intermembrane space (IMS) are transferred via the dinuclear copper A center (CU(A)) of subunit 2 and heme A of subunit 1 to the active site in subunit 1, a binuclear center (BNC) formed by heme A3 and copper B (CU(B)). The BNC reduces molecular oxygen to 2 water molecules using 4 electrons from cytochrome c in the IMS and 4 protons from the mitochondrial matrix.</text>
</comment>
<feature type="transmembrane region" description="Helical" evidence="15">
    <location>
        <begin position="195"/>
        <end position="222"/>
    </location>
</feature>
<keyword evidence="14" id="KW-0349">Heme</keyword>
<dbReference type="InterPro" id="IPR023615">
    <property type="entry name" value="Cyt_c_Oxase_su1_BS"/>
</dbReference>
<dbReference type="SUPFAM" id="SSF81442">
    <property type="entry name" value="Cytochrome c oxidase subunit I-like"/>
    <property type="match status" value="1"/>
</dbReference>
<feature type="transmembrane region" description="Helical" evidence="15">
    <location>
        <begin position="154"/>
        <end position="174"/>
    </location>
</feature>
<accession>A0A1E1G7F1</accession>
<proteinExistence type="inferred from homology"/>
<dbReference type="AlphaFoldDB" id="A0A1E1G7F1"/>
<keyword evidence="14" id="KW-0186">Copper</keyword>
<dbReference type="InterPro" id="IPR033944">
    <property type="entry name" value="Cyt_c_oxase_su1_dom"/>
</dbReference>
<evidence type="ECO:0000256" key="6">
    <source>
        <dbReference type="ARBA" id="ARBA00022660"/>
    </source>
</evidence>
<keyword evidence="10 14" id="KW-0249">Electron transport</keyword>
<dbReference type="GO" id="GO:0045277">
    <property type="term" value="C:respiratory chain complex IV"/>
    <property type="evidence" value="ECO:0007669"/>
    <property type="project" value="InterPro"/>
</dbReference>
<dbReference type="GO" id="GO:0004129">
    <property type="term" value="F:cytochrome-c oxidase activity"/>
    <property type="evidence" value="ECO:0007669"/>
    <property type="project" value="UniProtKB-EC"/>
</dbReference>
<keyword evidence="14" id="KW-0999">Mitochondrion inner membrane</keyword>
<dbReference type="Pfam" id="PF00115">
    <property type="entry name" value="COX1"/>
    <property type="match status" value="1"/>
</dbReference>
<dbReference type="Gene3D" id="1.20.210.10">
    <property type="entry name" value="Cytochrome c oxidase-like, subunit I domain"/>
    <property type="match status" value="1"/>
</dbReference>
<evidence type="ECO:0000256" key="9">
    <source>
        <dbReference type="ARBA" id="ARBA00022967"/>
    </source>
</evidence>
<dbReference type="PRINTS" id="PR01165">
    <property type="entry name" value="CYCOXIDASEI"/>
</dbReference>
<keyword evidence="9" id="KW-1278">Translocase</keyword>
<evidence type="ECO:0000256" key="13">
    <source>
        <dbReference type="ARBA" id="ARBA00049512"/>
    </source>
</evidence>
<evidence type="ECO:0000256" key="1">
    <source>
        <dbReference type="ARBA" id="ARBA00001971"/>
    </source>
</evidence>
<feature type="transmembrane region" description="Helical" evidence="15">
    <location>
        <begin position="315"/>
        <end position="337"/>
    </location>
</feature>
<dbReference type="PROSITE" id="PS50855">
    <property type="entry name" value="COX1"/>
    <property type="match status" value="1"/>
</dbReference>
<evidence type="ECO:0000259" key="16">
    <source>
        <dbReference type="PROSITE" id="PS50855"/>
    </source>
</evidence>
<feature type="transmembrane region" description="Helical" evidence="15">
    <location>
        <begin position="424"/>
        <end position="444"/>
    </location>
</feature>
<feature type="transmembrane region" description="Helical" evidence="15">
    <location>
        <begin position="464"/>
        <end position="485"/>
    </location>
</feature>
<dbReference type="GO" id="GO:0005743">
    <property type="term" value="C:mitochondrial inner membrane"/>
    <property type="evidence" value="ECO:0007669"/>
    <property type="project" value="UniProtKB-SubCell"/>
</dbReference>
<evidence type="ECO:0000256" key="5">
    <source>
        <dbReference type="ARBA" id="ARBA00015947"/>
    </source>
</evidence>
<keyword evidence="14" id="KW-0813">Transport</keyword>
<keyword evidence="11 15" id="KW-1133">Transmembrane helix</keyword>
<comment type="subcellular location">
    <subcellularLocation>
        <location evidence="2">Membrane</location>
        <topology evidence="2">Multi-pass membrane protein</topology>
    </subcellularLocation>
    <subcellularLocation>
        <location evidence="14">Mitochondrion inner membrane</location>
        <topology evidence="14">Multi-pass membrane protein</topology>
    </subcellularLocation>
</comment>
<evidence type="ECO:0000256" key="15">
    <source>
        <dbReference type="SAM" id="Phobius"/>
    </source>
</evidence>
<feature type="transmembrane region" description="Helical" evidence="15">
    <location>
        <begin position="391"/>
        <end position="412"/>
    </location>
</feature>
<evidence type="ECO:0000256" key="7">
    <source>
        <dbReference type="ARBA" id="ARBA00022692"/>
    </source>
</evidence>
<reference evidence="17" key="1">
    <citation type="submission" date="2016-05" db="EMBL/GenBank/DDBJ databases">
        <title>Complete mitochondrial genomes of four entomopathogenic nematode species of genus Steinernema.</title>
        <authorList>
            <person name="Kikuchi T."/>
            <person name="Afrin T."/>
            <person name="Yoshida M."/>
        </authorList>
    </citation>
    <scope>NUCLEOTIDE SEQUENCE</scope>
    <source>
        <strain evidence="17">IbKt142</strain>
    </source>
</reference>
<comment type="cofactor">
    <cofactor evidence="1">
        <name>heme</name>
        <dbReference type="ChEBI" id="CHEBI:30413"/>
    </cofactor>
</comment>
<dbReference type="PROSITE" id="PS00077">
    <property type="entry name" value="COX1_CUB"/>
    <property type="match status" value="1"/>
</dbReference>
<keyword evidence="14" id="KW-0408">Iron</keyword>
<gene>
    <name evidence="17" type="primary">COX1</name>
</gene>
<dbReference type="GO" id="GO:0006123">
    <property type="term" value="P:mitochondrial electron transport, cytochrome c to oxygen"/>
    <property type="evidence" value="ECO:0007669"/>
    <property type="project" value="TreeGrafter"/>
</dbReference>
<evidence type="ECO:0000313" key="17">
    <source>
        <dbReference type="EMBL" id="BAV78682.1"/>
    </source>
</evidence>
<dbReference type="InterPro" id="IPR036927">
    <property type="entry name" value="Cyt_c_oxase-like_su1_sf"/>
</dbReference>
<feature type="transmembrane region" description="Helical" evidence="15">
    <location>
        <begin position="242"/>
        <end position="267"/>
    </location>
</feature>
<keyword evidence="14 17" id="KW-0496">Mitochondrion</keyword>
<keyword evidence="12 14" id="KW-0472">Membrane</keyword>
<sequence>MLYFLLKVYNKYQGGLSTWLESSNHKDIGTLYFIFGLWSGMVGTSLSLIIRLELAKPGLFLGNGQLYNSVITAHAILMIFFMVMPSMIGGFGNWLLPLMLGAPDMSFPRLNNLSFWLLPTAMLLILDACFVDTGCGTSWTVYPPLSTLGHPGNSVDLAIFSLHCAGVSSILGAINFMCTTKNLRSSSISLEHMSLFVWTVFVTVFLLVLSLPVLAGAITMLLTDRNLNTSFFDPSAGGNPLIYQHLFWFFGHPEVYILILPAFGIVSQSTLYLTGKKEVFGSLGMVYAILSIGLIGCVVWAHHMYTVGMDLDSRAYFTAATMVIAVPTGVKVFSWLATLFGMKMVFQPVLLWVLGFIFLFTIGGLTGVILSNSSLDIILHDTYYVVSHFHYVLSLGAVFGIFTGVSLWWSFITGLVYDKMMMSAVFILMFIGVNMTFFPLHFAGLHGYPRKYLDYPDIYSVWNIVASYGSMISTFALFLFIYVLLESFWSYRLVLSDYYVNSSPEYSMSGYVYGHSYQSEIYFNSVTKDQINSSKPSMIKAGNQGLMNKLNAAVSWTSC</sequence>
<dbReference type="PANTHER" id="PTHR10422:SF18">
    <property type="entry name" value="CYTOCHROME C OXIDASE SUBUNIT 1"/>
    <property type="match status" value="1"/>
</dbReference>
<name>A0A1E1G7F1_9BILA</name>